<feature type="compositionally biased region" description="Basic and acidic residues" evidence="1">
    <location>
        <begin position="14"/>
        <end position="35"/>
    </location>
</feature>
<comment type="caution">
    <text evidence="2">The sequence shown here is derived from an EMBL/GenBank/DDBJ whole genome shotgun (WGS) entry which is preliminary data.</text>
</comment>
<organism evidence="2 3">
    <name type="scientific">Sphingomonas gilva</name>
    <dbReference type="NCBI Taxonomy" id="2305907"/>
    <lineage>
        <taxon>Bacteria</taxon>
        <taxon>Pseudomonadati</taxon>
        <taxon>Pseudomonadota</taxon>
        <taxon>Alphaproteobacteria</taxon>
        <taxon>Sphingomonadales</taxon>
        <taxon>Sphingomonadaceae</taxon>
        <taxon>Sphingomonas</taxon>
    </lineage>
</organism>
<accession>A0A396RQQ4</accession>
<dbReference type="EMBL" id="QWLV01000001">
    <property type="protein sequence ID" value="RHW18957.1"/>
    <property type="molecule type" value="Genomic_DNA"/>
</dbReference>
<dbReference type="RefSeq" id="WP_147414250.1">
    <property type="nucleotide sequence ID" value="NZ_QWLV01000001.1"/>
</dbReference>
<keyword evidence="3" id="KW-1185">Reference proteome</keyword>
<dbReference type="Proteomes" id="UP000266693">
    <property type="component" value="Unassembled WGS sequence"/>
</dbReference>
<evidence type="ECO:0000256" key="1">
    <source>
        <dbReference type="SAM" id="MobiDB-lite"/>
    </source>
</evidence>
<feature type="region of interest" description="Disordered" evidence="1">
    <location>
        <begin position="1"/>
        <end position="57"/>
    </location>
</feature>
<gene>
    <name evidence="2" type="ORF">D1610_02135</name>
</gene>
<proteinExistence type="predicted"/>
<name>A0A396RQQ4_9SPHN</name>
<reference evidence="2 3" key="1">
    <citation type="submission" date="2018-08" db="EMBL/GenBank/DDBJ databases">
        <title>The multiple taxonomic identification of Sphingomonas gilva.</title>
        <authorList>
            <person name="Zhu D."/>
            <person name="Zheng S."/>
        </authorList>
    </citation>
    <scope>NUCLEOTIDE SEQUENCE [LARGE SCALE GENOMIC DNA]</scope>
    <source>
        <strain evidence="2 3">ZDH117</strain>
    </source>
</reference>
<evidence type="ECO:0000313" key="2">
    <source>
        <dbReference type="EMBL" id="RHW18957.1"/>
    </source>
</evidence>
<dbReference type="AlphaFoldDB" id="A0A396RQQ4"/>
<evidence type="ECO:0000313" key="3">
    <source>
        <dbReference type="Proteomes" id="UP000266693"/>
    </source>
</evidence>
<dbReference type="OrthoDB" id="7586327at2"/>
<feature type="compositionally biased region" description="Basic and acidic residues" evidence="1">
    <location>
        <begin position="42"/>
        <end position="52"/>
    </location>
</feature>
<sequence>MTNPVAHPSASPVSRDRRDPAQPEQRGEPGDDFSRRLARSAEGVEHAGREGLRPPSAMLDREALDQLQAERFNEHGFFGDAVALRADQAAQPTSPLSVKFDSAPAEIEAPIGNGRLAGIAERSVRSVLPLPLISVRSAPSDPAPLVDGAKTVIAAAAITGIDPGKSRPLLPPARTMPSLPAHADRQRADGAKSNMSIAIHALAEGLRVVARLGRMEPHERERMRTEIAALLAIHGYSPREISVQGPQASTGG</sequence>
<protein>
    <submittedName>
        <fullName evidence="2">Uncharacterized protein</fullName>
    </submittedName>
</protein>